<reference evidence="1 2" key="1">
    <citation type="submission" date="2020-12" db="EMBL/GenBank/DDBJ databases">
        <title>Genomic analysis of Staphylococcus felis from a cat with skin infection.</title>
        <authorList>
            <person name="Aslantas O."/>
            <person name="Keskin O."/>
            <person name="Buyukaltay K."/>
            <person name="Gullu Yucetepe A."/>
        </authorList>
    </citation>
    <scope>NUCLEOTIDE SEQUENCE [LARGE SCALE GENOMIC DNA]</scope>
    <source>
        <strain evidence="1 2">HARRANVET</strain>
    </source>
</reference>
<evidence type="ECO:0000313" key="2">
    <source>
        <dbReference type="Proteomes" id="UP000597038"/>
    </source>
</evidence>
<dbReference type="EMBL" id="JAEDAQ010000013">
    <property type="protein sequence ID" value="MBH9581423.1"/>
    <property type="molecule type" value="Genomic_DNA"/>
</dbReference>
<keyword evidence="2" id="KW-1185">Reference proteome</keyword>
<dbReference type="Proteomes" id="UP000597038">
    <property type="component" value="Unassembled WGS sequence"/>
</dbReference>
<gene>
    <name evidence="1" type="primary">dptG</name>
    <name evidence="1" type="ORF">I9026_08555</name>
</gene>
<dbReference type="RefSeq" id="WP_198092816.1">
    <property type="nucleotide sequence ID" value="NZ_CAJVAI010000010.1"/>
</dbReference>
<comment type="caution">
    <text evidence="1">The sequence shown here is derived from an EMBL/GenBank/DDBJ whole genome shotgun (WGS) entry which is preliminary data.</text>
</comment>
<name>A0ABS0QQ67_9STAP</name>
<proteinExistence type="predicted"/>
<protein>
    <submittedName>
        <fullName evidence="1">DNA phosphorothioation-dependent restriction protein DptG</fullName>
    </submittedName>
</protein>
<evidence type="ECO:0000313" key="1">
    <source>
        <dbReference type="EMBL" id="MBH9581423.1"/>
    </source>
</evidence>
<sequence>MESAGTKLINELSMNAEKIKYTRNFQYKIYPFFTRKPERAQFSNGFKPIIGALSRNSLGLKLDYTSDDYNIEEIANNIDTVSDLDEAEKERFLNKVFGFSNIHSINHPYIINYHPLSEGKESVGEKQVAQFISKLFDLKNNKQWLDFVGDKTSKNLVEKILLESVKPIPKGDESNRFHIILKNEFQTKDEDLKFLLNHKDFALKHLDKFFAFYYFQTLIQTILNMNNLSELKKGTKIYPIYFTFETEKLTSSRKTNISGFNQINAIKKFTLVNDNLLGYLNILMNTINQDEKFYSLTEILNSSYENETKLNYELKKALNQYKDSKLKSEEVSYELIENIELFKKWLSEDMSKETISRYHLSIDDIGEYMFLKNRGRLGKTLTLKKDMLILLTALIVKENKMLIKDVFIEFEKRGIYFDRYTKEEITSFYEKMNILDKKSDSGEVKYVKPIL</sequence>
<dbReference type="NCBIfam" id="TIGR03236">
    <property type="entry name" value="dnd_assoc_1"/>
    <property type="match status" value="1"/>
</dbReference>
<dbReference type="InterPro" id="IPR017645">
    <property type="entry name" value="Dnd_assoc_1"/>
</dbReference>
<accession>A0ABS0QQ67</accession>
<organism evidence="1 2">
    <name type="scientific">Staphylococcus felis</name>
    <dbReference type="NCBI Taxonomy" id="46127"/>
    <lineage>
        <taxon>Bacteria</taxon>
        <taxon>Bacillati</taxon>
        <taxon>Bacillota</taxon>
        <taxon>Bacilli</taxon>
        <taxon>Bacillales</taxon>
        <taxon>Staphylococcaceae</taxon>
        <taxon>Staphylococcus</taxon>
    </lineage>
</organism>